<dbReference type="Gene3D" id="3.40.630.30">
    <property type="match status" value="1"/>
</dbReference>
<reference evidence="5 6" key="1">
    <citation type="submission" date="2016-11" db="EMBL/GenBank/DDBJ databases">
        <title>Comparative genomics of Acidibacillus ferroxidans species.</title>
        <authorList>
            <person name="Oliveira G."/>
            <person name="Nunes G."/>
            <person name="Oliveira R."/>
            <person name="Araujo F."/>
            <person name="Salim A."/>
            <person name="Scholte L."/>
            <person name="Morais D."/>
            <person name="Nancucheo I."/>
            <person name="Johnson D.B."/>
            <person name="Grail B."/>
            <person name="Bittencourt J."/>
            <person name="Valadares R."/>
        </authorList>
    </citation>
    <scope>NUCLEOTIDE SEQUENCE [LARGE SCALE GENOMIC DNA]</scope>
    <source>
        <strain evidence="5 6">Y002</strain>
    </source>
</reference>
<name>A0A2U3D0U1_SULT2</name>
<dbReference type="InterPro" id="IPR016181">
    <property type="entry name" value="Acyl_CoA_acyltransferase"/>
</dbReference>
<evidence type="ECO:0000313" key="6">
    <source>
        <dbReference type="Proteomes" id="UP000245380"/>
    </source>
</evidence>
<evidence type="ECO:0000256" key="1">
    <source>
        <dbReference type="ARBA" id="ARBA00022679"/>
    </source>
</evidence>
<sequence>MRLDSERVYIRRLEMDDLEALLDLRVRNRYFFKTFESVTSDSHFTLEGQQEILEKVQHNWETDSGYAFGIFLTQQDRLIGRVNLSNVVRGAWESCTMGYFLDEHYNGQGFTTEAVRLAIGFAFGPAELHRVQAAVMPRNVGSIRVLEKAGFRYDGFSEFYLKINGVWEDHNLYSITRERWNS</sequence>
<dbReference type="AlphaFoldDB" id="A0A2U3D0U1"/>
<dbReference type="InterPro" id="IPR051531">
    <property type="entry name" value="N-acetyltransferase"/>
</dbReference>
<dbReference type="PROSITE" id="PS51186">
    <property type="entry name" value="GNAT"/>
    <property type="match status" value="1"/>
</dbReference>
<dbReference type="GO" id="GO:0005737">
    <property type="term" value="C:cytoplasm"/>
    <property type="evidence" value="ECO:0007669"/>
    <property type="project" value="TreeGrafter"/>
</dbReference>
<dbReference type="RefSeq" id="WP_109431729.1">
    <property type="nucleotide sequence ID" value="NZ_MPDK01000045.1"/>
</dbReference>
<accession>A0A2U3D0U1</accession>
<dbReference type="Proteomes" id="UP000245380">
    <property type="component" value="Unassembled WGS sequence"/>
</dbReference>
<protein>
    <submittedName>
        <fullName evidence="5">Alanine acetyltransferase</fullName>
    </submittedName>
</protein>
<dbReference type="GO" id="GO:0008999">
    <property type="term" value="F:protein-N-terminal-alanine acetyltransferase activity"/>
    <property type="evidence" value="ECO:0007669"/>
    <property type="project" value="TreeGrafter"/>
</dbReference>
<evidence type="ECO:0000259" key="4">
    <source>
        <dbReference type="PROSITE" id="PS51186"/>
    </source>
</evidence>
<dbReference type="Pfam" id="PF13302">
    <property type="entry name" value="Acetyltransf_3"/>
    <property type="match status" value="1"/>
</dbReference>
<gene>
    <name evidence="5" type="ORF">BM613_13540</name>
</gene>
<evidence type="ECO:0000313" key="5">
    <source>
        <dbReference type="EMBL" id="PWI54877.1"/>
    </source>
</evidence>
<dbReference type="InterPro" id="IPR000182">
    <property type="entry name" value="GNAT_dom"/>
</dbReference>
<dbReference type="SUPFAM" id="SSF55729">
    <property type="entry name" value="Acyl-CoA N-acyltransferases (Nat)"/>
    <property type="match status" value="1"/>
</dbReference>
<evidence type="ECO:0000256" key="3">
    <source>
        <dbReference type="ARBA" id="ARBA00038502"/>
    </source>
</evidence>
<comment type="caution">
    <text evidence="5">The sequence shown here is derived from an EMBL/GenBank/DDBJ whole genome shotgun (WGS) entry which is preliminary data.</text>
</comment>
<dbReference type="PANTHER" id="PTHR43792:SF8">
    <property type="entry name" value="[RIBOSOMAL PROTEIN US5]-ALANINE N-ACETYLTRANSFERASE"/>
    <property type="match status" value="1"/>
</dbReference>
<keyword evidence="1 5" id="KW-0808">Transferase</keyword>
<dbReference type="OrthoDB" id="9795206at2"/>
<dbReference type="EMBL" id="MPDK01000045">
    <property type="protein sequence ID" value="PWI54877.1"/>
    <property type="molecule type" value="Genomic_DNA"/>
</dbReference>
<proteinExistence type="inferred from homology"/>
<organism evidence="5 6">
    <name type="scientific">Sulfoacidibacillus thermotolerans</name>
    <name type="common">Acidibacillus sulfuroxidans</name>
    <dbReference type="NCBI Taxonomy" id="1765684"/>
    <lineage>
        <taxon>Bacteria</taxon>
        <taxon>Bacillati</taxon>
        <taxon>Bacillota</taxon>
        <taxon>Bacilli</taxon>
        <taxon>Bacillales</taxon>
        <taxon>Alicyclobacillaceae</taxon>
        <taxon>Sulfoacidibacillus</taxon>
    </lineage>
</organism>
<feature type="domain" description="N-acetyltransferase" evidence="4">
    <location>
        <begin position="8"/>
        <end position="173"/>
    </location>
</feature>
<keyword evidence="6" id="KW-1185">Reference proteome</keyword>
<keyword evidence="2" id="KW-0012">Acyltransferase</keyword>
<dbReference type="PANTHER" id="PTHR43792">
    <property type="entry name" value="GNAT FAMILY, PUTATIVE (AFU_ORTHOLOGUE AFUA_3G00765)-RELATED-RELATED"/>
    <property type="match status" value="1"/>
</dbReference>
<comment type="similarity">
    <text evidence="3">Belongs to the acetyltransferase family. RimJ subfamily.</text>
</comment>
<evidence type="ECO:0000256" key="2">
    <source>
        <dbReference type="ARBA" id="ARBA00023315"/>
    </source>
</evidence>